<evidence type="ECO:0000256" key="2">
    <source>
        <dbReference type="ARBA" id="ARBA00004752"/>
    </source>
</evidence>
<dbReference type="GO" id="GO:0009252">
    <property type="term" value="P:peptidoglycan biosynthetic process"/>
    <property type="evidence" value="ECO:0007669"/>
    <property type="project" value="UniProtKB-KW"/>
</dbReference>
<protein>
    <recommendedName>
        <fullName evidence="12">UDP-N-acetylglucosamine 1-carboxyvinyltransferase</fullName>
        <ecNumber evidence="11">2.5.1.7</ecNumber>
    </recommendedName>
    <alternativeName>
        <fullName evidence="13">UDP-N-acetylglucosamine enolpyruvyl transferase</fullName>
    </alternativeName>
</protein>
<dbReference type="SUPFAM" id="SSF55205">
    <property type="entry name" value="EPT/RTPC-like"/>
    <property type="match status" value="1"/>
</dbReference>
<organism evidence="16 17">
    <name type="scientific">Flavonifractor plautii</name>
    <name type="common">Fusobacterium plautii</name>
    <dbReference type="NCBI Taxonomy" id="292800"/>
    <lineage>
        <taxon>Bacteria</taxon>
        <taxon>Bacillati</taxon>
        <taxon>Bacillota</taxon>
        <taxon>Clostridia</taxon>
        <taxon>Eubacteriales</taxon>
        <taxon>Oscillospiraceae</taxon>
        <taxon>Flavonifractor</taxon>
    </lineage>
</organism>
<dbReference type="InterPro" id="IPR013792">
    <property type="entry name" value="RNA3'P_cycl/enolpyr_Trfase_a/b"/>
</dbReference>
<keyword evidence="5 16" id="KW-0808">Transferase</keyword>
<comment type="pathway">
    <text evidence="2">Cell wall biogenesis; peptidoglycan biosynthesis.</text>
</comment>
<proteinExistence type="inferred from homology"/>
<evidence type="ECO:0000256" key="3">
    <source>
        <dbReference type="ARBA" id="ARBA00022490"/>
    </source>
</evidence>
<evidence type="ECO:0000256" key="13">
    <source>
        <dbReference type="ARBA" id="ARBA00042842"/>
    </source>
</evidence>
<evidence type="ECO:0000256" key="8">
    <source>
        <dbReference type="ARBA" id="ARBA00023306"/>
    </source>
</evidence>
<dbReference type="GO" id="GO:0008360">
    <property type="term" value="P:regulation of cell shape"/>
    <property type="evidence" value="ECO:0007669"/>
    <property type="project" value="UniProtKB-KW"/>
</dbReference>
<keyword evidence="8" id="KW-0131">Cell cycle</keyword>
<evidence type="ECO:0000256" key="14">
    <source>
        <dbReference type="ARBA" id="ARBA00047527"/>
    </source>
</evidence>
<accession>A0A174JIU6</accession>
<dbReference type="GO" id="GO:0071555">
    <property type="term" value="P:cell wall organization"/>
    <property type="evidence" value="ECO:0007669"/>
    <property type="project" value="UniProtKB-KW"/>
</dbReference>
<keyword evidence="6" id="KW-0133">Cell shape</keyword>
<feature type="domain" description="Enolpyruvate transferase" evidence="15">
    <location>
        <begin position="8"/>
        <end position="151"/>
    </location>
</feature>
<evidence type="ECO:0000256" key="10">
    <source>
        <dbReference type="ARBA" id="ARBA00038367"/>
    </source>
</evidence>
<gene>
    <name evidence="16" type="primary">murAB</name>
    <name evidence="16" type="ORF">ERS852411_02491</name>
</gene>
<dbReference type="Proteomes" id="UP000095746">
    <property type="component" value="Unassembled WGS sequence"/>
</dbReference>
<keyword evidence="4" id="KW-0132">Cell division</keyword>
<dbReference type="PANTHER" id="PTHR43783">
    <property type="entry name" value="UDP-N-ACETYLGLUCOSAMINE 1-CARBOXYVINYLTRANSFERASE"/>
    <property type="match status" value="1"/>
</dbReference>
<evidence type="ECO:0000259" key="15">
    <source>
        <dbReference type="Pfam" id="PF00275"/>
    </source>
</evidence>
<dbReference type="EMBL" id="CYZT01000224">
    <property type="protein sequence ID" value="CUO98531.1"/>
    <property type="molecule type" value="Genomic_DNA"/>
</dbReference>
<dbReference type="GO" id="GO:0008760">
    <property type="term" value="F:UDP-N-acetylglucosamine 1-carboxyvinyltransferase activity"/>
    <property type="evidence" value="ECO:0007669"/>
    <property type="project" value="UniProtKB-EC"/>
</dbReference>
<comment type="similarity">
    <text evidence="10">Belongs to the EPSP synthase family. MurA subfamily.</text>
</comment>
<dbReference type="Pfam" id="PF00275">
    <property type="entry name" value="EPSP_synthase"/>
    <property type="match status" value="1"/>
</dbReference>
<comment type="subcellular location">
    <subcellularLocation>
        <location evidence="1">Cytoplasm</location>
    </subcellularLocation>
</comment>
<keyword evidence="7" id="KW-0573">Peptidoglycan synthesis</keyword>
<keyword evidence="3" id="KW-0963">Cytoplasm</keyword>
<evidence type="ECO:0000256" key="7">
    <source>
        <dbReference type="ARBA" id="ARBA00022984"/>
    </source>
</evidence>
<evidence type="ECO:0000256" key="6">
    <source>
        <dbReference type="ARBA" id="ARBA00022960"/>
    </source>
</evidence>
<dbReference type="InterPro" id="IPR050068">
    <property type="entry name" value="MurA_subfamily"/>
</dbReference>
<evidence type="ECO:0000256" key="4">
    <source>
        <dbReference type="ARBA" id="ARBA00022618"/>
    </source>
</evidence>
<dbReference type="Gene3D" id="3.65.10.10">
    <property type="entry name" value="Enolpyruvate transferase domain"/>
    <property type="match status" value="1"/>
</dbReference>
<dbReference type="GO" id="GO:0051301">
    <property type="term" value="P:cell division"/>
    <property type="evidence" value="ECO:0007669"/>
    <property type="project" value="UniProtKB-KW"/>
</dbReference>
<dbReference type="EC" id="2.5.1.7" evidence="11"/>
<dbReference type="PANTHER" id="PTHR43783:SF2">
    <property type="entry name" value="UDP-N-ACETYLGLUCOSAMINE 1-CARBOXYVINYLTRANSFERASE 2"/>
    <property type="match status" value="1"/>
</dbReference>
<evidence type="ECO:0000256" key="5">
    <source>
        <dbReference type="ARBA" id="ARBA00022679"/>
    </source>
</evidence>
<evidence type="ECO:0000256" key="1">
    <source>
        <dbReference type="ARBA" id="ARBA00004496"/>
    </source>
</evidence>
<reference evidence="16 17" key="1">
    <citation type="submission" date="2015-09" db="EMBL/GenBank/DDBJ databases">
        <authorList>
            <consortium name="Pathogen Informatics"/>
        </authorList>
    </citation>
    <scope>NUCLEOTIDE SEQUENCE [LARGE SCALE GENOMIC DNA]</scope>
    <source>
        <strain evidence="16 17">2789STDY5608854</strain>
    </source>
</reference>
<dbReference type="InterPro" id="IPR001986">
    <property type="entry name" value="Enolpyruvate_Tfrase_dom"/>
</dbReference>
<dbReference type="GO" id="GO:0005737">
    <property type="term" value="C:cytoplasm"/>
    <property type="evidence" value="ECO:0007669"/>
    <property type="project" value="UniProtKB-SubCell"/>
</dbReference>
<evidence type="ECO:0000256" key="9">
    <source>
        <dbReference type="ARBA" id="ARBA00023316"/>
    </source>
</evidence>
<dbReference type="AlphaFoldDB" id="A0A174JIU6"/>
<dbReference type="InterPro" id="IPR036968">
    <property type="entry name" value="Enolpyruvate_Tfrase_sf"/>
</dbReference>
<evidence type="ECO:0000313" key="17">
    <source>
        <dbReference type="Proteomes" id="UP000095746"/>
    </source>
</evidence>
<name>A0A174JIU6_FLAPL</name>
<evidence type="ECO:0000256" key="12">
    <source>
        <dbReference type="ARBA" id="ARBA00039754"/>
    </source>
</evidence>
<comment type="catalytic activity">
    <reaction evidence="14">
        <text>phosphoenolpyruvate + UDP-N-acetyl-alpha-D-glucosamine = UDP-N-acetyl-3-O-(1-carboxyvinyl)-alpha-D-glucosamine + phosphate</text>
        <dbReference type="Rhea" id="RHEA:18681"/>
        <dbReference type="ChEBI" id="CHEBI:43474"/>
        <dbReference type="ChEBI" id="CHEBI:57705"/>
        <dbReference type="ChEBI" id="CHEBI:58702"/>
        <dbReference type="ChEBI" id="CHEBI:68483"/>
        <dbReference type="EC" id="2.5.1.7"/>
    </reaction>
</comment>
<evidence type="ECO:0000313" key="16">
    <source>
        <dbReference type="EMBL" id="CUO98531.1"/>
    </source>
</evidence>
<keyword evidence="9" id="KW-0961">Cell wall biogenesis/degradation</keyword>
<evidence type="ECO:0000256" key="11">
    <source>
        <dbReference type="ARBA" id="ARBA00039108"/>
    </source>
</evidence>
<sequence>MDYRHLSTVSAVLREAGCDVQSGAESIRLRRDGPLQGVRPVRTAPYPGFPTDAQAPLMAALTRGKGCTVFVENIFESRYRHVDELSRMGADIRVEGRVAVVYGVPRLHGAQVRATDLRGGAALAVAALGAEGRSELTGVHHIDRGYQSLEGDLRRLGAEIRRI</sequence>